<evidence type="ECO:0000259" key="7">
    <source>
        <dbReference type="PROSITE" id="PS50006"/>
    </source>
</evidence>
<keyword evidence="2" id="KW-0433">Leucine-rich repeat</keyword>
<dbReference type="InterPro" id="IPR025999">
    <property type="entry name" value="MCRS_N"/>
</dbReference>
<dbReference type="SUPFAM" id="SSF52058">
    <property type="entry name" value="L domain-like"/>
    <property type="match status" value="1"/>
</dbReference>
<evidence type="ECO:0000256" key="3">
    <source>
        <dbReference type="ARBA" id="ARBA00022729"/>
    </source>
</evidence>
<dbReference type="SMART" id="SM00240">
    <property type="entry name" value="FHA"/>
    <property type="match status" value="1"/>
</dbReference>
<dbReference type="FunFam" id="3.80.10.10:FF:000041">
    <property type="entry name" value="LRR receptor-like serine/threonine-protein kinase ERECTA"/>
    <property type="match status" value="1"/>
</dbReference>
<dbReference type="Proteomes" id="UP000467840">
    <property type="component" value="Chromosome 14"/>
</dbReference>
<keyword evidence="3" id="KW-0732">Signal</keyword>
<dbReference type="InterPro" id="IPR000253">
    <property type="entry name" value="FHA_dom"/>
</dbReference>
<dbReference type="Gene3D" id="3.80.10.10">
    <property type="entry name" value="Ribonuclease Inhibitor"/>
    <property type="match status" value="1"/>
</dbReference>
<comment type="subcellular location">
    <subcellularLocation>
        <location evidence="1">Membrane</location>
    </subcellularLocation>
</comment>
<evidence type="ECO:0000256" key="1">
    <source>
        <dbReference type="ARBA" id="ARBA00004370"/>
    </source>
</evidence>
<dbReference type="Gene3D" id="2.60.200.20">
    <property type="match status" value="1"/>
</dbReference>
<protein>
    <recommendedName>
        <fullName evidence="7">FHA domain-containing protein</fullName>
    </recommendedName>
</protein>
<gene>
    <name evidence="8" type="ORF">GH714_034356</name>
</gene>
<keyword evidence="5" id="KW-0472">Membrane</keyword>
<dbReference type="InterPro" id="IPR037912">
    <property type="entry name" value="MCRS1"/>
</dbReference>
<evidence type="ECO:0000256" key="6">
    <source>
        <dbReference type="ARBA" id="ARBA00023180"/>
    </source>
</evidence>
<dbReference type="PANTHER" id="PTHR13233:SF13">
    <property type="entry name" value="FHA DOMAIN-CONTAINING PROTEIN"/>
    <property type="match status" value="1"/>
</dbReference>
<dbReference type="GO" id="GO:0045944">
    <property type="term" value="P:positive regulation of transcription by RNA polymerase II"/>
    <property type="evidence" value="ECO:0007669"/>
    <property type="project" value="TreeGrafter"/>
</dbReference>
<organism evidence="8 9">
    <name type="scientific">Hevea brasiliensis</name>
    <name type="common">Para rubber tree</name>
    <name type="synonym">Siphonia brasiliensis</name>
    <dbReference type="NCBI Taxonomy" id="3981"/>
    <lineage>
        <taxon>Eukaryota</taxon>
        <taxon>Viridiplantae</taxon>
        <taxon>Streptophyta</taxon>
        <taxon>Embryophyta</taxon>
        <taxon>Tracheophyta</taxon>
        <taxon>Spermatophyta</taxon>
        <taxon>Magnoliopsida</taxon>
        <taxon>eudicotyledons</taxon>
        <taxon>Gunneridae</taxon>
        <taxon>Pentapetalae</taxon>
        <taxon>rosids</taxon>
        <taxon>fabids</taxon>
        <taxon>Malpighiales</taxon>
        <taxon>Euphorbiaceae</taxon>
        <taxon>Crotonoideae</taxon>
        <taxon>Micrandreae</taxon>
        <taxon>Hevea</taxon>
    </lineage>
</organism>
<accession>A0A6A6MF97</accession>
<evidence type="ECO:0000256" key="4">
    <source>
        <dbReference type="ARBA" id="ARBA00022737"/>
    </source>
</evidence>
<dbReference type="EMBL" id="JAAGAX010000006">
    <property type="protein sequence ID" value="KAF2312360.1"/>
    <property type="molecule type" value="Genomic_DNA"/>
</dbReference>
<comment type="caution">
    <text evidence="8">The sequence shown here is derived from an EMBL/GenBank/DDBJ whole genome shotgun (WGS) entry which is preliminary data.</text>
</comment>
<evidence type="ECO:0000313" key="9">
    <source>
        <dbReference type="Proteomes" id="UP000467840"/>
    </source>
</evidence>
<proteinExistence type="predicted"/>
<dbReference type="Pfam" id="PF13325">
    <property type="entry name" value="MCRS_N"/>
    <property type="match status" value="1"/>
</dbReference>
<dbReference type="InterPro" id="IPR008984">
    <property type="entry name" value="SMAD_FHA_dom_sf"/>
</dbReference>
<dbReference type="SUPFAM" id="SSF49879">
    <property type="entry name" value="SMAD/FHA domain"/>
    <property type="match status" value="1"/>
</dbReference>
<dbReference type="GO" id="GO:0016020">
    <property type="term" value="C:membrane"/>
    <property type="evidence" value="ECO:0007669"/>
    <property type="project" value="UniProtKB-SubCell"/>
</dbReference>
<keyword evidence="6" id="KW-0325">Glycoprotein</keyword>
<evidence type="ECO:0000313" key="8">
    <source>
        <dbReference type="EMBL" id="KAF2312360.1"/>
    </source>
</evidence>
<dbReference type="Pfam" id="PF00560">
    <property type="entry name" value="LRR_1"/>
    <property type="match status" value="3"/>
</dbReference>
<dbReference type="PROSITE" id="PS50006">
    <property type="entry name" value="FHA_DOMAIN"/>
    <property type="match status" value="1"/>
</dbReference>
<dbReference type="GO" id="GO:0071339">
    <property type="term" value="C:MLL1 complex"/>
    <property type="evidence" value="ECO:0007669"/>
    <property type="project" value="InterPro"/>
</dbReference>
<dbReference type="PANTHER" id="PTHR13233">
    <property type="entry name" value="MICROSPHERULE PROTEIN 1"/>
    <property type="match status" value="1"/>
</dbReference>
<sequence>MAALAATIPPWIPEDDLLLKNAVEAGASLEALAKGAVRFSRKFTVSELRERWYSLLYDPVVSDEASARMLEFELSTPSSRVSLEVSAKRKRESVRRMYYAMKKKTSARPGKSTSFFDAPKASCGDNMPFDSPAQGGSCIFGELNQNHFGFVGKECYNELCLEVPSFEQDNAGKNIPSNARDRLVDFLSGDRVKEMALAHPLPESSPSFHTEGLSSPLAIWETIEDISAPAMPISVSIEDKGQQEALMHRDGVELDSNKMSLSGMNVVHSGAMLQDKHDVDVLNNSNAISECDYVDLSESLLNFANEDEPVLVDADGKDTIDKFCYDGVLLNSPNGTQGRAPDVKESQTIVSDKSLGIPANECPEELESIAEGSLSSNVEQHGHLCSEINLPSSISAANTWSAENCDGEMECTLNSEDTEIPSNDDIFFPRQFASSLMRTKSKEACFPSFSYAKQEQSLMKKEANPAKSRIASQMTRLDMLPASKAPEDANQCRTAQGTLVSEPVGLLKAEASNACNAMGLPFYAKPCSPKQVTSVPEAEPVTIDEEEYESDNDIPSYSEIEAMILDMDLCPDDTDSYIDSEVSRYQNEDTRRIIIRLEQCAQSSIQRAIASRGALAVLYGRHLKHYIRETEVILGRATDDMEVDIDLRREGPANKISRQQALIKMEADGSFFLKNLGKILVSLNGKEVATGQSMSLGSNSLIENLVIFESSRLITDMANWQGTLCTALDWHGLYIYCSGYIERVESKTYWQDVEVLKELKNGLDPTSVTPGSCLSSWDFSVDPCDNLFSERFTCGFRCDLLVSSMSRVTELSLDQAGYSALLATISWNLPYWQTLDLSSNNFYGQIPESLSNLTRLSRLSLSRNWFSGQIPMSLGSLANLEELYLDNNILQGTIPASFNGLMA</sequence>
<evidence type="ECO:0000256" key="5">
    <source>
        <dbReference type="ARBA" id="ARBA00023136"/>
    </source>
</evidence>
<dbReference type="AlphaFoldDB" id="A0A6A6MF97"/>
<dbReference type="Pfam" id="PF00498">
    <property type="entry name" value="FHA"/>
    <property type="match status" value="1"/>
</dbReference>
<dbReference type="InterPro" id="IPR001611">
    <property type="entry name" value="Leu-rich_rpt"/>
</dbReference>
<dbReference type="GO" id="GO:0044545">
    <property type="term" value="C:NSL complex"/>
    <property type="evidence" value="ECO:0007669"/>
    <property type="project" value="TreeGrafter"/>
</dbReference>
<dbReference type="CDD" id="cd22687">
    <property type="entry name" value="FHA_MCRS1"/>
    <property type="match status" value="1"/>
</dbReference>
<dbReference type="GO" id="GO:0002151">
    <property type="term" value="F:G-quadruplex RNA binding"/>
    <property type="evidence" value="ECO:0007669"/>
    <property type="project" value="InterPro"/>
</dbReference>
<reference evidence="8 9" key="1">
    <citation type="journal article" date="2020" name="Mol. Plant">
        <title>The Chromosome-Based Rubber Tree Genome Provides New Insights into Spurge Genome Evolution and Rubber Biosynthesis.</title>
        <authorList>
            <person name="Liu J."/>
            <person name="Shi C."/>
            <person name="Shi C.C."/>
            <person name="Li W."/>
            <person name="Zhang Q.J."/>
            <person name="Zhang Y."/>
            <person name="Li K."/>
            <person name="Lu H.F."/>
            <person name="Shi C."/>
            <person name="Zhu S.T."/>
            <person name="Xiao Z.Y."/>
            <person name="Nan H."/>
            <person name="Yue Y."/>
            <person name="Zhu X.G."/>
            <person name="Wu Y."/>
            <person name="Hong X.N."/>
            <person name="Fan G.Y."/>
            <person name="Tong Y."/>
            <person name="Zhang D."/>
            <person name="Mao C.L."/>
            <person name="Liu Y.L."/>
            <person name="Hao S.J."/>
            <person name="Liu W.Q."/>
            <person name="Lv M.Q."/>
            <person name="Zhang H.B."/>
            <person name="Liu Y."/>
            <person name="Hu-Tang G.R."/>
            <person name="Wang J.P."/>
            <person name="Wang J.H."/>
            <person name="Sun Y.H."/>
            <person name="Ni S.B."/>
            <person name="Chen W.B."/>
            <person name="Zhang X.C."/>
            <person name="Jiao Y.N."/>
            <person name="Eichler E.E."/>
            <person name="Li G.H."/>
            <person name="Liu X."/>
            <person name="Gao L.Z."/>
        </authorList>
    </citation>
    <scope>NUCLEOTIDE SEQUENCE [LARGE SCALE GENOMIC DNA]</scope>
    <source>
        <strain evidence="9">cv. GT1</strain>
        <tissue evidence="8">Leaf</tissue>
    </source>
</reference>
<keyword evidence="4" id="KW-0677">Repeat</keyword>
<dbReference type="GO" id="GO:0031011">
    <property type="term" value="C:Ino80 complex"/>
    <property type="evidence" value="ECO:0007669"/>
    <property type="project" value="InterPro"/>
</dbReference>
<dbReference type="InterPro" id="IPR032675">
    <property type="entry name" value="LRR_dom_sf"/>
</dbReference>
<name>A0A6A6MF97_HEVBR</name>
<feature type="domain" description="FHA" evidence="7">
    <location>
        <begin position="632"/>
        <end position="688"/>
    </location>
</feature>
<keyword evidence="9" id="KW-1185">Reference proteome</keyword>
<evidence type="ECO:0000256" key="2">
    <source>
        <dbReference type="ARBA" id="ARBA00022614"/>
    </source>
</evidence>